<dbReference type="OrthoDB" id="42613at2"/>
<dbReference type="EMBL" id="RKLX01000013">
    <property type="protein sequence ID" value="TGD18391.1"/>
    <property type="molecule type" value="Genomic_DNA"/>
</dbReference>
<evidence type="ECO:0000313" key="2">
    <source>
        <dbReference type="EMBL" id="TGD18391.1"/>
    </source>
</evidence>
<dbReference type="Gene3D" id="1.10.10.2910">
    <property type="match status" value="1"/>
</dbReference>
<gene>
    <name evidence="2" type="ORF">EGT51_08760</name>
</gene>
<reference evidence="2 3" key="1">
    <citation type="submission" date="2018-10" db="EMBL/GenBank/DDBJ databases">
        <title>Lactobacillus sp. R7 and Lactobacillus sp. R19 isolated from fermented mustard green product of Taiwan.</title>
        <authorList>
            <person name="Lin S.-T."/>
        </authorList>
    </citation>
    <scope>NUCLEOTIDE SEQUENCE [LARGE SCALE GENOMIC DNA]</scope>
    <source>
        <strain evidence="2 3">BCRC 81129</strain>
    </source>
</reference>
<dbReference type="Proteomes" id="UP000297348">
    <property type="component" value="Unassembled WGS sequence"/>
</dbReference>
<name>A0A4Z0J724_9LACO</name>
<evidence type="ECO:0000313" key="3">
    <source>
        <dbReference type="Proteomes" id="UP000297348"/>
    </source>
</evidence>
<evidence type="ECO:0000259" key="1">
    <source>
        <dbReference type="Pfam" id="PF06114"/>
    </source>
</evidence>
<dbReference type="PANTHER" id="PTHR43236">
    <property type="entry name" value="ANTITOXIN HIGA1"/>
    <property type="match status" value="1"/>
</dbReference>
<dbReference type="RefSeq" id="WP_135368312.1">
    <property type="nucleotide sequence ID" value="NZ_RKLX01000013.1"/>
</dbReference>
<comment type="caution">
    <text evidence="2">The sequence shown here is derived from an EMBL/GenBank/DDBJ whole genome shotgun (WGS) entry which is preliminary data.</text>
</comment>
<proteinExistence type="predicted"/>
<keyword evidence="3" id="KW-1185">Reference proteome</keyword>
<dbReference type="InterPro" id="IPR052345">
    <property type="entry name" value="Rad_response_metalloprotease"/>
</dbReference>
<dbReference type="AlphaFoldDB" id="A0A4Z0J724"/>
<accession>A0A4Z0J724</accession>
<dbReference type="PANTHER" id="PTHR43236:SF1">
    <property type="entry name" value="BLL7220 PROTEIN"/>
    <property type="match status" value="1"/>
</dbReference>
<protein>
    <submittedName>
        <fullName evidence="2">ImmA/IrrE family metallo-endopeptidase</fullName>
    </submittedName>
</protein>
<sequence length="267" mass="30402">MTKQTHFSEKVADHAAAVFLEKNIGTAIFIGADIENLIAENAQVIYQDIQAPDFFGALISYKGKRFVVLNTHQDLRARYYSAAHEMWHLALTSAMFGEQSEVIQYDAANPIFDSERAADHFAAALMLPEETVLKIWDKYVQGQETPSTQLVQEVVVRLANVSAMPYVAVCRRLKELGLPVSRTIVRWDKSDWHDYLQYADFPPSPLDEKASFDKFAGLSAFVKKQVDHQQMTLLEAARFLTRADPNQAKRYLKMRQEKIAQIEVDDD</sequence>
<organism evidence="2 3">
    <name type="scientific">Levilactobacillus suantsaiihabitans</name>
    <dbReference type="NCBI Taxonomy" id="2487722"/>
    <lineage>
        <taxon>Bacteria</taxon>
        <taxon>Bacillati</taxon>
        <taxon>Bacillota</taxon>
        <taxon>Bacilli</taxon>
        <taxon>Lactobacillales</taxon>
        <taxon>Lactobacillaceae</taxon>
        <taxon>Levilactobacillus</taxon>
    </lineage>
</organism>
<feature type="domain" description="IrrE N-terminal-like" evidence="1">
    <location>
        <begin position="60"/>
        <end position="174"/>
    </location>
</feature>
<dbReference type="Pfam" id="PF06114">
    <property type="entry name" value="Peptidase_M78"/>
    <property type="match status" value="1"/>
</dbReference>
<dbReference type="InterPro" id="IPR010359">
    <property type="entry name" value="IrrE_HExxH"/>
</dbReference>